<keyword evidence="3" id="KW-0804">Transcription</keyword>
<gene>
    <name evidence="7" type="ORF">OGH68_28970</name>
</gene>
<dbReference type="Gene3D" id="1.10.10.60">
    <property type="entry name" value="Homeodomain-like"/>
    <property type="match status" value="1"/>
</dbReference>
<evidence type="ECO:0000313" key="8">
    <source>
        <dbReference type="Proteomes" id="UP001163878"/>
    </source>
</evidence>
<keyword evidence="8" id="KW-1185">Reference proteome</keyword>
<organism evidence="7 8">
    <name type="scientific">Streptomyces peucetius</name>
    <dbReference type="NCBI Taxonomy" id="1950"/>
    <lineage>
        <taxon>Bacteria</taxon>
        <taxon>Bacillati</taxon>
        <taxon>Actinomycetota</taxon>
        <taxon>Actinomycetes</taxon>
        <taxon>Kitasatosporales</taxon>
        <taxon>Streptomycetaceae</taxon>
        <taxon>Streptomyces</taxon>
    </lineage>
</organism>
<protein>
    <submittedName>
        <fullName evidence="7">TetR/AcrR family transcriptional regulator</fullName>
    </submittedName>
</protein>
<evidence type="ECO:0000313" key="7">
    <source>
        <dbReference type="EMBL" id="UYQ65098.1"/>
    </source>
</evidence>
<keyword evidence="1" id="KW-0805">Transcription regulation</keyword>
<reference evidence="7" key="1">
    <citation type="submission" date="2022-10" db="EMBL/GenBank/DDBJ databases">
        <title>Cytochrome P450 Catalyzes Benzene Ring Formation in the Biosynthesis of Trialkyl-Substituted Aromatic Polyketides.</title>
        <authorList>
            <person name="Zhao E."/>
            <person name="Ge H."/>
        </authorList>
    </citation>
    <scope>NUCLEOTIDE SEQUENCE</scope>
    <source>
        <strain evidence="7">NA0869</strain>
    </source>
</reference>
<dbReference type="Proteomes" id="UP001163878">
    <property type="component" value="Chromosome"/>
</dbReference>
<sequence length="227" mass="24322">MDSFEEPVASGAGGAGPQVPLTSERARTEITDKRLLRGARTRQTVLRQAVDIASLEGLSGVSFGRLASGTGLSKAGIQTLFKTKETLQLAVVDFAREMFIDAVVRPASSARRGTARLRALLDHWIVYAETPLFAGGCFRAANLAEFDSRPGPVRDSLFRDQEEWRGVIATELGHAVDSGEITDLDVELTAFQIDALLCAANTALRTGDSDAVNKVRRIVDGLLAPPA</sequence>
<dbReference type="InterPro" id="IPR009057">
    <property type="entry name" value="Homeodomain-like_sf"/>
</dbReference>
<accession>A0ABY6IDK4</accession>
<dbReference type="SUPFAM" id="SSF46689">
    <property type="entry name" value="Homeodomain-like"/>
    <property type="match status" value="1"/>
</dbReference>
<evidence type="ECO:0000256" key="5">
    <source>
        <dbReference type="SAM" id="MobiDB-lite"/>
    </source>
</evidence>
<dbReference type="InterPro" id="IPR036271">
    <property type="entry name" value="Tet_transcr_reg_TetR-rel_C_sf"/>
</dbReference>
<feature type="domain" description="HTH tetR-type" evidence="6">
    <location>
        <begin position="39"/>
        <end position="99"/>
    </location>
</feature>
<dbReference type="InterPro" id="IPR011075">
    <property type="entry name" value="TetR_C"/>
</dbReference>
<dbReference type="PROSITE" id="PS50977">
    <property type="entry name" value="HTH_TETR_2"/>
    <property type="match status" value="1"/>
</dbReference>
<evidence type="ECO:0000256" key="1">
    <source>
        <dbReference type="ARBA" id="ARBA00023015"/>
    </source>
</evidence>
<dbReference type="RefSeq" id="WP_264247979.1">
    <property type="nucleotide sequence ID" value="NZ_CP107567.1"/>
</dbReference>
<evidence type="ECO:0000256" key="3">
    <source>
        <dbReference type="ARBA" id="ARBA00023163"/>
    </source>
</evidence>
<evidence type="ECO:0000259" key="6">
    <source>
        <dbReference type="PROSITE" id="PS50977"/>
    </source>
</evidence>
<name>A0ABY6IDK4_STRPE</name>
<dbReference type="Gene3D" id="1.10.357.10">
    <property type="entry name" value="Tetracycline Repressor, domain 2"/>
    <property type="match status" value="1"/>
</dbReference>
<evidence type="ECO:0000256" key="2">
    <source>
        <dbReference type="ARBA" id="ARBA00023125"/>
    </source>
</evidence>
<proteinExistence type="predicted"/>
<dbReference type="PANTHER" id="PTHR47506:SF6">
    <property type="entry name" value="HTH-TYPE TRANSCRIPTIONAL REPRESSOR NEMR"/>
    <property type="match status" value="1"/>
</dbReference>
<dbReference type="InterPro" id="IPR001647">
    <property type="entry name" value="HTH_TetR"/>
</dbReference>
<feature type="DNA-binding region" description="H-T-H motif" evidence="4">
    <location>
        <begin position="62"/>
        <end position="81"/>
    </location>
</feature>
<keyword evidence="2 4" id="KW-0238">DNA-binding</keyword>
<dbReference type="SUPFAM" id="SSF48498">
    <property type="entry name" value="Tetracyclin repressor-like, C-terminal domain"/>
    <property type="match status" value="1"/>
</dbReference>
<dbReference type="EMBL" id="CP107567">
    <property type="protein sequence ID" value="UYQ65098.1"/>
    <property type="molecule type" value="Genomic_DNA"/>
</dbReference>
<feature type="region of interest" description="Disordered" evidence="5">
    <location>
        <begin position="1"/>
        <end position="24"/>
    </location>
</feature>
<evidence type="ECO:0000256" key="4">
    <source>
        <dbReference type="PROSITE-ProRule" id="PRU00335"/>
    </source>
</evidence>
<dbReference type="Pfam" id="PF16925">
    <property type="entry name" value="TetR_C_13"/>
    <property type="match status" value="1"/>
</dbReference>
<dbReference type="PANTHER" id="PTHR47506">
    <property type="entry name" value="TRANSCRIPTIONAL REGULATORY PROTEIN"/>
    <property type="match status" value="1"/>
</dbReference>